<keyword evidence="2" id="KW-1185">Reference proteome</keyword>
<feature type="compositionally biased region" description="Basic and acidic residues" evidence="1">
    <location>
        <begin position="55"/>
        <end position="64"/>
    </location>
</feature>
<dbReference type="Proteomes" id="UP000694888">
    <property type="component" value="Unplaced"/>
</dbReference>
<evidence type="ECO:0000256" key="1">
    <source>
        <dbReference type="SAM" id="MobiDB-lite"/>
    </source>
</evidence>
<feature type="compositionally biased region" description="Basic residues" evidence="1">
    <location>
        <begin position="1"/>
        <end position="11"/>
    </location>
</feature>
<keyword evidence="3" id="KW-0282">Flagellum</keyword>
<dbReference type="RefSeq" id="XP_012943274.1">
    <property type="nucleotide sequence ID" value="XM_013087820.1"/>
</dbReference>
<feature type="compositionally biased region" description="Acidic residues" evidence="1">
    <location>
        <begin position="27"/>
        <end position="37"/>
    </location>
</feature>
<feature type="region of interest" description="Disordered" evidence="1">
    <location>
        <begin position="82"/>
        <end position="103"/>
    </location>
</feature>
<evidence type="ECO:0000313" key="3">
    <source>
        <dbReference type="RefSeq" id="XP_012943274.1"/>
    </source>
</evidence>
<feature type="compositionally biased region" description="Basic and acidic residues" evidence="1">
    <location>
        <begin position="12"/>
        <end position="22"/>
    </location>
</feature>
<proteinExistence type="predicted"/>
<reference evidence="3" key="1">
    <citation type="submission" date="2025-08" db="UniProtKB">
        <authorList>
            <consortium name="RefSeq"/>
        </authorList>
    </citation>
    <scope>IDENTIFICATION</scope>
</reference>
<sequence>MISKREKKKAIVGKEEKRKEGKATAVSEEEMEEDETEKGEGKEKVGEKEEEEEKEHESEIKEESLQGARRKIIILPGRYYKKDHDEAQAKSRKHGRGKRRTRRLLSEREISDLVLEHMESEDKAALEAHIPALDYRPDIPSERPVERVDEYFAKHRIMELCNVSGFREKKDVCHLVILFVSGNH</sequence>
<feature type="region of interest" description="Disordered" evidence="1">
    <location>
        <begin position="1"/>
        <end position="67"/>
    </location>
</feature>
<feature type="compositionally biased region" description="Basic and acidic residues" evidence="1">
    <location>
        <begin position="38"/>
        <end position="47"/>
    </location>
</feature>
<protein>
    <submittedName>
        <fullName evidence="3">Cilia- and flagella-associated protein 251</fullName>
    </submittedName>
</protein>
<name>A0ABM1A9A6_APLCA</name>
<feature type="compositionally biased region" description="Basic residues" evidence="1">
    <location>
        <begin position="90"/>
        <end position="103"/>
    </location>
</feature>
<organism evidence="2 3">
    <name type="scientific">Aplysia californica</name>
    <name type="common">California sea hare</name>
    <dbReference type="NCBI Taxonomy" id="6500"/>
    <lineage>
        <taxon>Eukaryota</taxon>
        <taxon>Metazoa</taxon>
        <taxon>Spiralia</taxon>
        <taxon>Lophotrochozoa</taxon>
        <taxon>Mollusca</taxon>
        <taxon>Gastropoda</taxon>
        <taxon>Heterobranchia</taxon>
        <taxon>Euthyneura</taxon>
        <taxon>Tectipleura</taxon>
        <taxon>Aplysiida</taxon>
        <taxon>Aplysioidea</taxon>
        <taxon>Aplysiidae</taxon>
        <taxon>Aplysia</taxon>
    </lineage>
</organism>
<keyword evidence="3" id="KW-0969">Cilium</keyword>
<keyword evidence="3" id="KW-0966">Cell projection</keyword>
<evidence type="ECO:0000313" key="2">
    <source>
        <dbReference type="Proteomes" id="UP000694888"/>
    </source>
</evidence>
<accession>A0ABM1A9A6</accession>
<gene>
    <name evidence="3" type="primary">LOC106011004</name>
</gene>
<dbReference type="GeneID" id="106011004"/>